<dbReference type="Proteomes" id="UP000321555">
    <property type="component" value="Chromosome"/>
</dbReference>
<feature type="compositionally biased region" description="Basic and acidic residues" evidence="2">
    <location>
        <begin position="27"/>
        <end position="42"/>
    </location>
</feature>
<feature type="signal peptide" evidence="3">
    <location>
        <begin position="1"/>
        <end position="21"/>
    </location>
</feature>
<keyword evidence="1" id="KW-0175">Coiled coil</keyword>
<reference evidence="5" key="1">
    <citation type="submission" date="2019-08" db="EMBL/GenBank/DDBJ databases">
        <authorList>
            <person name="Zheng X."/>
        </authorList>
    </citation>
    <scope>NUCLEOTIDE SEQUENCE [LARGE SCALE GENOMIC DNA]</scope>
    <source>
        <strain evidence="5">FJAT-25496</strain>
    </source>
</reference>
<accession>A0A5B8Z5E4</accession>
<organism evidence="4 5">
    <name type="scientific">Cytobacillus dafuensis</name>
    <name type="common">Bacillus dafuensis</name>
    <dbReference type="NCBI Taxonomy" id="1742359"/>
    <lineage>
        <taxon>Bacteria</taxon>
        <taxon>Bacillati</taxon>
        <taxon>Bacillota</taxon>
        <taxon>Bacilli</taxon>
        <taxon>Bacillales</taxon>
        <taxon>Bacillaceae</taxon>
        <taxon>Cytobacillus</taxon>
    </lineage>
</organism>
<dbReference type="RefSeq" id="WP_057770891.1">
    <property type="nucleotide sequence ID" value="NZ_CP042593.1"/>
</dbReference>
<feature type="region of interest" description="Disordered" evidence="2">
    <location>
        <begin position="23"/>
        <end position="42"/>
    </location>
</feature>
<dbReference type="EMBL" id="CP042593">
    <property type="protein sequence ID" value="QED48171.1"/>
    <property type="molecule type" value="Genomic_DNA"/>
</dbReference>
<proteinExistence type="predicted"/>
<evidence type="ECO:0000256" key="3">
    <source>
        <dbReference type="SAM" id="SignalP"/>
    </source>
</evidence>
<evidence type="ECO:0000256" key="2">
    <source>
        <dbReference type="SAM" id="MobiDB-lite"/>
    </source>
</evidence>
<evidence type="ECO:0000313" key="4">
    <source>
        <dbReference type="EMBL" id="QED48171.1"/>
    </source>
</evidence>
<dbReference type="KEGG" id="bda:FSZ17_13515"/>
<dbReference type="AlphaFoldDB" id="A0A5B8Z5E4"/>
<keyword evidence="3" id="KW-0732">Signal</keyword>
<dbReference type="PROSITE" id="PS51257">
    <property type="entry name" value="PROKAR_LIPOPROTEIN"/>
    <property type="match status" value="1"/>
</dbReference>
<gene>
    <name evidence="4" type="ORF">FSZ17_13515</name>
</gene>
<name>A0A5B8Z5E4_CYTDA</name>
<sequence length="207" mass="23596">MKKLLLIFAIAALLTACTHYSGGEPVDQQKEEVNEDEKGKSEEVAEAKIKSLEEEDKILAEQEEQINTLMKVRNIITNNLGARTNIKKDRIVEVEVNDHAGTEAEGDKIILITLNGDENLTSEMTVKGLLMNSGVVFQKVFKNEEVEEVALFWQLPLVNSYANTTDENVIKITLTKDTFNKIEWKNFDYNNFKEVADQFWMHDALKE</sequence>
<feature type="chain" id="PRO_5039013117" description="DUF4352 domain-containing protein" evidence="3">
    <location>
        <begin position="22"/>
        <end position="207"/>
    </location>
</feature>
<evidence type="ECO:0000256" key="1">
    <source>
        <dbReference type="SAM" id="Coils"/>
    </source>
</evidence>
<evidence type="ECO:0008006" key="6">
    <source>
        <dbReference type="Google" id="ProtNLM"/>
    </source>
</evidence>
<dbReference type="STRING" id="1742359.GCA_001439625_01771"/>
<evidence type="ECO:0000313" key="5">
    <source>
        <dbReference type="Proteomes" id="UP000321555"/>
    </source>
</evidence>
<dbReference type="OrthoDB" id="287883at2"/>
<feature type="coiled-coil region" evidence="1">
    <location>
        <begin position="42"/>
        <end position="79"/>
    </location>
</feature>
<protein>
    <recommendedName>
        <fullName evidence="6">DUF4352 domain-containing protein</fullName>
    </recommendedName>
</protein>
<keyword evidence="5" id="KW-1185">Reference proteome</keyword>